<accession>A0ABP8S2I1</accession>
<dbReference type="Proteomes" id="UP001501598">
    <property type="component" value="Unassembled WGS sequence"/>
</dbReference>
<keyword evidence="2" id="KW-1185">Reference proteome</keyword>
<evidence type="ECO:0000313" key="2">
    <source>
        <dbReference type="Proteomes" id="UP001501598"/>
    </source>
</evidence>
<protein>
    <submittedName>
        <fullName evidence="1">DUF6084 family protein</fullName>
    </submittedName>
</protein>
<proteinExistence type="predicted"/>
<reference evidence="2" key="1">
    <citation type="journal article" date="2019" name="Int. J. Syst. Evol. Microbiol.">
        <title>The Global Catalogue of Microorganisms (GCM) 10K type strain sequencing project: providing services to taxonomists for standard genome sequencing and annotation.</title>
        <authorList>
            <consortium name="The Broad Institute Genomics Platform"/>
            <consortium name="The Broad Institute Genome Sequencing Center for Infectious Disease"/>
            <person name="Wu L."/>
            <person name="Ma J."/>
        </authorList>
    </citation>
    <scope>NUCLEOTIDE SEQUENCE [LARGE SCALE GENOMIC DNA]</scope>
    <source>
        <strain evidence="2">JCM 17906</strain>
    </source>
</reference>
<comment type="caution">
    <text evidence="1">The sequence shown here is derived from an EMBL/GenBank/DDBJ whole genome shotgun (WGS) entry which is preliminary data.</text>
</comment>
<dbReference type="InterPro" id="IPR045730">
    <property type="entry name" value="DUF6084"/>
</dbReference>
<dbReference type="Pfam" id="PF19562">
    <property type="entry name" value="DUF6084"/>
    <property type="match status" value="1"/>
</dbReference>
<sequence length="209" mass="22912">MLTFACTGSRPDTRAAGPAVCLDLRISDGTGRRVHTVALRVQVRIDPRPRRYSAAEAARLGDLFGESDRWGATLTPLQLAEVPVLTPPFTGETTVAVSVPLTYDLDVAATRYLHGLDSGEVPLDLHFSGTLFYAGDTGVQVGLVSWQEEAHHRLPVAVWRAAMDAHFPGGGWVRLRRDVLDRLAAYRSAQTLPSWDDALERLLKEVGRE</sequence>
<name>A0ABP8S2I1_9PSEU</name>
<evidence type="ECO:0000313" key="1">
    <source>
        <dbReference type="EMBL" id="GAA4558235.1"/>
    </source>
</evidence>
<gene>
    <name evidence="1" type="ORF">GCM10023175_64020</name>
</gene>
<dbReference type="RefSeq" id="WP_345426698.1">
    <property type="nucleotide sequence ID" value="NZ_BAABGT010000109.1"/>
</dbReference>
<dbReference type="EMBL" id="BAABGT010000109">
    <property type="protein sequence ID" value="GAA4558235.1"/>
    <property type="molecule type" value="Genomic_DNA"/>
</dbReference>
<organism evidence="1 2">
    <name type="scientific">Pseudonocardia xishanensis</name>
    <dbReference type="NCBI Taxonomy" id="630995"/>
    <lineage>
        <taxon>Bacteria</taxon>
        <taxon>Bacillati</taxon>
        <taxon>Actinomycetota</taxon>
        <taxon>Actinomycetes</taxon>
        <taxon>Pseudonocardiales</taxon>
        <taxon>Pseudonocardiaceae</taxon>
        <taxon>Pseudonocardia</taxon>
    </lineage>
</organism>